<organism evidence="1 2">
    <name type="scientific">Jeotgalibacillus salarius</name>
    <dbReference type="NCBI Taxonomy" id="546023"/>
    <lineage>
        <taxon>Bacteria</taxon>
        <taxon>Bacillati</taxon>
        <taxon>Bacillota</taxon>
        <taxon>Bacilli</taxon>
        <taxon>Bacillales</taxon>
        <taxon>Caryophanaceae</taxon>
        <taxon>Jeotgalibacillus</taxon>
    </lineage>
</organism>
<dbReference type="EMBL" id="SORX01000005">
    <property type="protein sequence ID" value="TFE01134.1"/>
    <property type="molecule type" value="Genomic_DNA"/>
</dbReference>
<accession>A0A4Y8LHN6</accession>
<dbReference type="Proteomes" id="UP000297776">
    <property type="component" value="Unassembled WGS sequence"/>
</dbReference>
<dbReference type="OrthoDB" id="9906512at2"/>
<gene>
    <name evidence="1" type="ORF">E2626_10770</name>
</gene>
<evidence type="ECO:0000313" key="1">
    <source>
        <dbReference type="EMBL" id="TFE01134.1"/>
    </source>
</evidence>
<dbReference type="AlphaFoldDB" id="A0A4Y8LHN6"/>
<protein>
    <submittedName>
        <fullName evidence="1">Uncharacterized protein</fullName>
    </submittedName>
</protein>
<comment type="caution">
    <text evidence="1">The sequence shown here is derived from an EMBL/GenBank/DDBJ whole genome shotgun (WGS) entry which is preliminary data.</text>
</comment>
<evidence type="ECO:0000313" key="2">
    <source>
        <dbReference type="Proteomes" id="UP000297776"/>
    </source>
</evidence>
<reference evidence="1 2" key="1">
    <citation type="submission" date="2019-03" db="EMBL/GenBank/DDBJ databases">
        <authorList>
            <person name="Yang Y."/>
        </authorList>
    </citation>
    <scope>NUCLEOTIDE SEQUENCE [LARGE SCALE GENOMIC DNA]</scope>
    <source>
        <strain evidence="1 2">ASL-1</strain>
    </source>
</reference>
<keyword evidence="2" id="KW-1185">Reference proteome</keyword>
<proteinExistence type="predicted"/>
<name>A0A4Y8LHN6_9BACL</name>
<sequence>MKNQSFNIDYLLTLSPAKMQLYLLAIGVSMSLTECSKIQQILKENRTCIQSLLSEMEQVIGRKRIKELLLKAASFL</sequence>
<dbReference type="RefSeq" id="WP_134381754.1">
    <property type="nucleotide sequence ID" value="NZ_SORX01000005.1"/>
</dbReference>